<dbReference type="EMBL" id="UFRV01000006">
    <property type="protein sequence ID" value="SUT91409.1"/>
    <property type="molecule type" value="Genomic_DNA"/>
</dbReference>
<accession>A0A380TSU6</accession>
<dbReference type="Pfam" id="PF06223">
    <property type="entry name" value="Phage_tail_T"/>
    <property type="match status" value="1"/>
</dbReference>
<dbReference type="EMBL" id="CP065666">
    <property type="protein sequence ID" value="QPS02821.1"/>
    <property type="molecule type" value="Genomic_DNA"/>
</dbReference>
<proteinExistence type="predicted"/>
<gene>
    <name evidence="2" type="ORF">I6G67_11285</name>
    <name evidence="3" type="ORF">NCTC10308_00465</name>
</gene>
<organism evidence="3 4">
    <name type="scientific">Acinetobacter johnsonii</name>
    <dbReference type="NCBI Taxonomy" id="40214"/>
    <lineage>
        <taxon>Bacteria</taxon>
        <taxon>Pseudomonadati</taxon>
        <taxon>Pseudomonadota</taxon>
        <taxon>Gammaproteobacteria</taxon>
        <taxon>Moraxellales</taxon>
        <taxon>Moraxellaceae</taxon>
        <taxon>Acinetobacter</taxon>
    </lineage>
</organism>
<reference evidence="2 5" key="2">
    <citation type="submission" date="2020-12" db="EMBL/GenBank/DDBJ databases">
        <title>FDA dAtabase for Regulatory Grade micrObial Sequences (FDA-ARGOS): Supporting development and validation of Infectious Disease Dx tests.</title>
        <authorList>
            <person name="Sproer C."/>
            <person name="Gronow S."/>
            <person name="Severitt S."/>
            <person name="Schroder I."/>
            <person name="Tallon L."/>
            <person name="Sadzewicz L."/>
            <person name="Zhao X."/>
            <person name="Boylan J."/>
            <person name="Ott S."/>
            <person name="Bowen H."/>
            <person name="Vavikolanu K."/>
            <person name="Mehta A."/>
            <person name="Aluvathingal J."/>
            <person name="Nadendla S."/>
            <person name="Lowell S."/>
            <person name="Myers T."/>
            <person name="Yan Y."/>
            <person name="Sichtig H."/>
        </authorList>
    </citation>
    <scope>NUCLEOTIDE SEQUENCE [LARGE SCALE GENOMIC DNA]</scope>
    <source>
        <strain evidence="2 5">FDAARGOS_910</strain>
    </source>
</reference>
<dbReference type="AlphaFoldDB" id="A0A380TSU6"/>
<dbReference type="InterPro" id="IPR009350">
    <property type="entry name" value="Phage_tail_T"/>
</dbReference>
<protein>
    <recommendedName>
        <fullName evidence="1">Minor tail T domain-containing protein</fullName>
    </recommendedName>
</protein>
<reference evidence="3 4" key="1">
    <citation type="submission" date="2018-06" db="EMBL/GenBank/DDBJ databases">
        <authorList>
            <consortium name="Pathogen Informatics"/>
            <person name="Doyle S."/>
        </authorList>
    </citation>
    <scope>NUCLEOTIDE SEQUENCE [LARGE SCALE GENOMIC DNA]</scope>
    <source>
        <strain evidence="3 4">NCTC10308</strain>
    </source>
</reference>
<name>A0A380TSU6_ACIJO</name>
<sequence length="69" mass="7974">MWRAYRKKYGPFFFGRRIEQGFGNLMAAYLASKGAENVSAYSFMPHEKEPEEVEYSVDEMLEKGLSAVK</sequence>
<evidence type="ECO:0000313" key="2">
    <source>
        <dbReference type="EMBL" id="QPS02821.1"/>
    </source>
</evidence>
<evidence type="ECO:0000313" key="3">
    <source>
        <dbReference type="EMBL" id="SUT91409.1"/>
    </source>
</evidence>
<evidence type="ECO:0000259" key="1">
    <source>
        <dbReference type="Pfam" id="PF06223"/>
    </source>
</evidence>
<dbReference type="Proteomes" id="UP000254227">
    <property type="component" value="Unassembled WGS sequence"/>
</dbReference>
<dbReference type="Proteomes" id="UP000595107">
    <property type="component" value="Chromosome"/>
</dbReference>
<evidence type="ECO:0000313" key="4">
    <source>
        <dbReference type="Proteomes" id="UP000254227"/>
    </source>
</evidence>
<feature type="domain" description="Minor tail T" evidence="1">
    <location>
        <begin position="1"/>
        <end position="61"/>
    </location>
</feature>
<evidence type="ECO:0000313" key="5">
    <source>
        <dbReference type="Proteomes" id="UP000595107"/>
    </source>
</evidence>